<protein>
    <submittedName>
        <fullName evidence="2">Uncharacterized protein</fullName>
    </submittedName>
</protein>
<dbReference type="Proteomes" id="UP001149165">
    <property type="component" value="Unassembled WGS sequence"/>
</dbReference>
<organism evidence="2 3">
    <name type="scientific">Penicillium angulare</name>
    <dbReference type="NCBI Taxonomy" id="116970"/>
    <lineage>
        <taxon>Eukaryota</taxon>
        <taxon>Fungi</taxon>
        <taxon>Dikarya</taxon>
        <taxon>Ascomycota</taxon>
        <taxon>Pezizomycotina</taxon>
        <taxon>Eurotiomycetes</taxon>
        <taxon>Eurotiomycetidae</taxon>
        <taxon>Eurotiales</taxon>
        <taxon>Aspergillaceae</taxon>
        <taxon>Penicillium</taxon>
    </lineage>
</organism>
<dbReference type="AlphaFoldDB" id="A0A9W9GCR2"/>
<name>A0A9W9GCR2_9EURO</name>
<feature type="region of interest" description="Disordered" evidence="1">
    <location>
        <begin position="90"/>
        <end position="155"/>
    </location>
</feature>
<dbReference type="OrthoDB" id="2537141at2759"/>
<dbReference type="EMBL" id="JAPQKH010000001">
    <property type="protein sequence ID" value="KAJ5115960.1"/>
    <property type="molecule type" value="Genomic_DNA"/>
</dbReference>
<feature type="compositionally biased region" description="Polar residues" evidence="1">
    <location>
        <begin position="128"/>
        <end position="139"/>
    </location>
</feature>
<feature type="region of interest" description="Disordered" evidence="1">
    <location>
        <begin position="410"/>
        <end position="448"/>
    </location>
</feature>
<keyword evidence="3" id="KW-1185">Reference proteome</keyword>
<feature type="compositionally biased region" description="Basic and acidic residues" evidence="1">
    <location>
        <begin position="429"/>
        <end position="444"/>
    </location>
</feature>
<gene>
    <name evidence="2" type="ORF">N7456_000308</name>
</gene>
<proteinExistence type="predicted"/>
<feature type="region of interest" description="Disordered" evidence="1">
    <location>
        <begin position="217"/>
        <end position="317"/>
    </location>
</feature>
<feature type="compositionally biased region" description="Polar residues" evidence="1">
    <location>
        <begin position="296"/>
        <end position="309"/>
    </location>
</feature>
<feature type="compositionally biased region" description="Basic residues" evidence="1">
    <location>
        <begin position="140"/>
        <end position="150"/>
    </location>
</feature>
<comment type="caution">
    <text evidence="2">The sequence shown here is derived from an EMBL/GenBank/DDBJ whole genome shotgun (WGS) entry which is preliminary data.</text>
</comment>
<evidence type="ECO:0000256" key="1">
    <source>
        <dbReference type="SAM" id="MobiDB-lite"/>
    </source>
</evidence>
<sequence length="620" mass="69380">MDSVNNSIHEWLANVPNDSNSPQHVLLQAPRSNKQQISGPHRIDDGVAPGAPGYPEDLPLAAKTHQATAQNPGHEPALVCDKRTREVPMGVEDGLDLLPKGKKRKREDAFERRPRHKTREDRYEYKGSNLNNQHQSPSKGRTRKRKRQSRWHTMNDEFHASNVARERLTLRSNINVGIFNKGKASSPVILRNGRLSGSGDLENELSVNQGVTVRKHVETPTAKNSDRKTVKPRKKGQIRQEKSLKYTFAEPSKPEVEIALPPNTNPPESRAKESSNDVDKALPSTKIEIGPIAPTTRENQGDTPSQSKPQVEDRVDDAQSSIPYTWSDTHHEKSQTAHELEALLLKGLLSTEIDVCYANRTTATPYCDLDELQKLLGERKSFWQSETNQDCQVNEQSPKSIPQRILNRRFTETQRDPQEGRALSYSTDPKLRPAGDLKPSHVSDGDVGNTAEFIQAPHDQKDSLSVPESTKQFIQHGLESDVSLGNRHGYTASASIDADLWVEMSHDLENYPPVFQEDDTWEEFDWTTEDLLAAFPVNEPLGAVSAEQALPLGGHDCGSVKEQPEKCEKPENLEFLPQLLGEDVFSLLSIPRHPEVHSVATHGPATNTVPPGFWRQNKLY</sequence>
<accession>A0A9W9GCR2</accession>
<feature type="region of interest" description="Disordered" evidence="1">
    <location>
        <begin position="1"/>
        <end position="58"/>
    </location>
</feature>
<evidence type="ECO:0000313" key="2">
    <source>
        <dbReference type="EMBL" id="KAJ5115960.1"/>
    </source>
</evidence>
<reference evidence="2" key="2">
    <citation type="journal article" date="2023" name="IMA Fungus">
        <title>Comparative genomic study of the Penicillium genus elucidates a diverse pangenome and 15 lateral gene transfer events.</title>
        <authorList>
            <person name="Petersen C."/>
            <person name="Sorensen T."/>
            <person name="Nielsen M.R."/>
            <person name="Sondergaard T.E."/>
            <person name="Sorensen J.L."/>
            <person name="Fitzpatrick D.A."/>
            <person name="Frisvad J.C."/>
            <person name="Nielsen K.L."/>
        </authorList>
    </citation>
    <scope>NUCLEOTIDE SEQUENCE</scope>
    <source>
        <strain evidence="2">IBT 30069</strain>
    </source>
</reference>
<feature type="compositionally biased region" description="Basic and acidic residues" evidence="1">
    <location>
        <begin position="269"/>
        <end position="280"/>
    </location>
</feature>
<evidence type="ECO:0000313" key="3">
    <source>
        <dbReference type="Proteomes" id="UP001149165"/>
    </source>
</evidence>
<feature type="compositionally biased region" description="Basic and acidic residues" evidence="1">
    <location>
        <begin position="410"/>
        <end position="419"/>
    </location>
</feature>
<reference evidence="2" key="1">
    <citation type="submission" date="2022-11" db="EMBL/GenBank/DDBJ databases">
        <authorList>
            <person name="Petersen C."/>
        </authorList>
    </citation>
    <scope>NUCLEOTIDE SEQUENCE</scope>
    <source>
        <strain evidence="2">IBT 30069</strain>
    </source>
</reference>
<feature type="compositionally biased region" description="Basic and acidic residues" evidence="1">
    <location>
        <begin position="106"/>
        <end position="125"/>
    </location>
</feature>